<gene>
    <name evidence="11" type="ORF">PENTCL1PPCAC_30529</name>
    <name evidence="10" type="ORF">PENTCL1PPCAC_5554</name>
</gene>
<protein>
    <recommendedName>
        <fullName evidence="9">MICOS complex subunit MIC10</fullName>
    </recommendedName>
</protein>
<reference evidence="11" key="1">
    <citation type="submission" date="2023-10" db="EMBL/GenBank/DDBJ databases">
        <title>Genome assembly of Pristionchus species.</title>
        <authorList>
            <person name="Yoshida K."/>
            <person name="Sommer R.J."/>
        </authorList>
    </citation>
    <scope>NUCLEOTIDE SEQUENCE</scope>
    <source>
        <strain evidence="11">RS0144</strain>
    </source>
</reference>
<evidence type="ECO:0000313" key="12">
    <source>
        <dbReference type="Proteomes" id="UP001432027"/>
    </source>
</evidence>
<keyword evidence="6 9" id="KW-1133">Transmembrane helix</keyword>
<keyword evidence="5 9" id="KW-0999">Mitochondrion inner membrane</keyword>
<keyword evidence="7 9" id="KW-0496">Mitochondrion</keyword>
<evidence type="ECO:0000256" key="1">
    <source>
        <dbReference type="ARBA" id="ARBA00002689"/>
    </source>
</evidence>
<sequence length="95" mass="10083">MAPLAEDQLAEKIDRCFADSLLKISGGVAIGIVASVAFFKGRAFPMWLGSGVGIGAGWSNCRHDLNAPFLVHGKKVPTGTDAQGRPIYNIIVDKK</sequence>
<keyword evidence="12" id="KW-1185">Reference proteome</keyword>
<evidence type="ECO:0000256" key="9">
    <source>
        <dbReference type="RuleBase" id="RU363011"/>
    </source>
</evidence>
<evidence type="ECO:0000313" key="11">
    <source>
        <dbReference type="EMBL" id="GMT08355.1"/>
    </source>
</evidence>
<dbReference type="EMBL" id="BTSX01000064">
    <property type="protein sequence ID" value="GMT08355.1"/>
    <property type="molecule type" value="Genomic_DNA"/>
</dbReference>
<evidence type="ECO:0000256" key="4">
    <source>
        <dbReference type="ARBA" id="ARBA00022692"/>
    </source>
</evidence>
<dbReference type="PANTHER" id="PTHR21304">
    <property type="entry name" value="MICOS COMPLEX SUBUNIT MIC10"/>
    <property type="match status" value="1"/>
</dbReference>
<dbReference type="EMBL" id="BTSX01000002">
    <property type="protein sequence ID" value="GMS83379.1"/>
    <property type="molecule type" value="Genomic_DNA"/>
</dbReference>
<comment type="similarity">
    <text evidence="3 9">Belongs to the MICOS complex subunit Mic10 family.</text>
</comment>
<comment type="subcellular location">
    <subcellularLocation>
        <location evidence="2 9">Mitochondrion inner membrane</location>
        <topology evidence="2 9">Single-pass membrane protein</topology>
    </subcellularLocation>
</comment>
<evidence type="ECO:0000256" key="3">
    <source>
        <dbReference type="ARBA" id="ARBA00006792"/>
    </source>
</evidence>
<keyword evidence="4 9" id="KW-0812">Transmembrane</keyword>
<comment type="caution">
    <text evidence="11">The sequence shown here is derived from an EMBL/GenBank/DDBJ whole genome shotgun (WGS) entry which is preliminary data.</text>
</comment>
<evidence type="ECO:0000313" key="10">
    <source>
        <dbReference type="EMBL" id="GMS83379.1"/>
    </source>
</evidence>
<evidence type="ECO:0000256" key="2">
    <source>
        <dbReference type="ARBA" id="ARBA00004434"/>
    </source>
</evidence>
<dbReference type="PANTHER" id="PTHR21304:SF0">
    <property type="entry name" value="MICOS COMPLEX SUBUNIT MIC10"/>
    <property type="match status" value="1"/>
</dbReference>
<organism evidence="11 12">
    <name type="scientific">Pristionchus entomophagus</name>
    <dbReference type="NCBI Taxonomy" id="358040"/>
    <lineage>
        <taxon>Eukaryota</taxon>
        <taxon>Metazoa</taxon>
        <taxon>Ecdysozoa</taxon>
        <taxon>Nematoda</taxon>
        <taxon>Chromadorea</taxon>
        <taxon>Rhabditida</taxon>
        <taxon>Rhabditina</taxon>
        <taxon>Diplogasteromorpha</taxon>
        <taxon>Diplogasteroidea</taxon>
        <taxon>Neodiplogasteridae</taxon>
        <taxon>Pristionchus</taxon>
    </lineage>
</organism>
<evidence type="ECO:0000256" key="7">
    <source>
        <dbReference type="ARBA" id="ARBA00023128"/>
    </source>
</evidence>
<keyword evidence="8 9" id="KW-0472">Membrane</keyword>
<evidence type="ECO:0000256" key="5">
    <source>
        <dbReference type="ARBA" id="ARBA00022792"/>
    </source>
</evidence>
<feature type="transmembrane region" description="Helical" evidence="9">
    <location>
        <begin position="20"/>
        <end position="39"/>
    </location>
</feature>
<proteinExistence type="inferred from homology"/>
<evidence type="ECO:0000256" key="8">
    <source>
        <dbReference type="ARBA" id="ARBA00023136"/>
    </source>
</evidence>
<comment type="subunit">
    <text evidence="9">Component of the mitochondrial contact site and cristae organizing system (MICOS) complex.</text>
</comment>
<comment type="function">
    <text evidence="1 9">Component of the MICOS complex, a large protein complex of the mitochondrial inner membrane that plays crucial roles in the maintenance of crista junctions, inner membrane architecture, and formation of contact sites to the outer membrane.</text>
</comment>
<dbReference type="Proteomes" id="UP001432027">
    <property type="component" value="Unassembled WGS sequence"/>
</dbReference>
<dbReference type="InterPro" id="IPR007512">
    <property type="entry name" value="Mic10"/>
</dbReference>
<dbReference type="AlphaFoldDB" id="A0AAV5URD2"/>
<name>A0AAV5URD2_9BILA</name>
<accession>A0AAV5URD2</accession>
<dbReference type="GO" id="GO:0061617">
    <property type="term" value="C:MICOS complex"/>
    <property type="evidence" value="ECO:0007669"/>
    <property type="project" value="UniProtKB-UniRule"/>
</dbReference>
<dbReference type="Pfam" id="PF04418">
    <property type="entry name" value="DUF543"/>
    <property type="match status" value="1"/>
</dbReference>
<evidence type="ECO:0000256" key="6">
    <source>
        <dbReference type="ARBA" id="ARBA00022989"/>
    </source>
</evidence>